<name>A0A7J0GMV5_9ERIC</name>
<accession>A0A7J0GMV5</accession>
<dbReference type="PANTHER" id="PTHR15827:SF2">
    <property type="entry name" value="CYCLIN-DEPENDENT KINASE 2-INTERACTING PROTEIN"/>
    <property type="match status" value="1"/>
</dbReference>
<gene>
    <name evidence="2" type="ORF">Acr_23g0005320</name>
</gene>
<sequence>MEENLASTSSSQPLSPPPSFESTKLKYQNPSTESSISSPLPPSVTRLWRPAAQRNLRNQWSKMASCRQQWKSFSSSARSHATSIVNSYLSQRQFPLKTTSLFPRMYMNAMELGVLSDMPDIRKKACWKLFKQQKLHRGKLLSSYKDMVDVVMHMVKTGRSMRTFLKGSSSPLVQFSSISEDKNDHGDGGGIPVYAFWSISYFEELAQELVQMFTLELNLKRLLVVELLSISSEEVPVNGVCWLDELYPGEFDDLCICGLYSTEVCEPVRPKIKDWKSDTSSEQSNRQPEHDIFAGLLNDMACRGEHRYIQARKCMLACLEAASPALADQKK</sequence>
<feature type="region of interest" description="Disordered" evidence="1">
    <location>
        <begin position="1"/>
        <end position="43"/>
    </location>
</feature>
<reference evidence="2 3" key="1">
    <citation type="submission" date="2019-07" db="EMBL/GenBank/DDBJ databases">
        <title>De Novo Assembly of kiwifruit Actinidia rufa.</title>
        <authorList>
            <person name="Sugita-Konishi S."/>
            <person name="Sato K."/>
            <person name="Mori E."/>
            <person name="Abe Y."/>
            <person name="Kisaki G."/>
            <person name="Hamano K."/>
            <person name="Suezawa K."/>
            <person name="Otani M."/>
            <person name="Fukuda T."/>
            <person name="Manabe T."/>
            <person name="Gomi K."/>
            <person name="Tabuchi M."/>
            <person name="Akimitsu K."/>
            <person name="Kataoka I."/>
        </authorList>
    </citation>
    <scope>NUCLEOTIDE SEQUENCE [LARGE SCALE GENOMIC DNA]</scope>
    <source>
        <strain evidence="3">cv. Fuchu</strain>
    </source>
</reference>
<evidence type="ECO:0000313" key="2">
    <source>
        <dbReference type="EMBL" id="GFZ12147.1"/>
    </source>
</evidence>
<comment type="caution">
    <text evidence="2">The sequence shown here is derived from an EMBL/GenBank/DDBJ whole genome shotgun (WGS) entry which is preliminary data.</text>
</comment>
<dbReference type="Proteomes" id="UP000585474">
    <property type="component" value="Unassembled WGS sequence"/>
</dbReference>
<dbReference type="EMBL" id="BJWL01000023">
    <property type="protein sequence ID" value="GFZ12147.1"/>
    <property type="molecule type" value="Genomic_DNA"/>
</dbReference>
<dbReference type="PANTHER" id="PTHR15827">
    <property type="entry name" value="CYCLIN-DEPENDENT KINASE 2-INTERACTING PROTEIN"/>
    <property type="match status" value="1"/>
</dbReference>
<evidence type="ECO:0000256" key="1">
    <source>
        <dbReference type="SAM" id="MobiDB-lite"/>
    </source>
</evidence>
<dbReference type="OrthoDB" id="1913984at2759"/>
<proteinExistence type="predicted"/>
<protein>
    <submittedName>
        <fullName evidence="2">Uncharacterized protein</fullName>
    </submittedName>
</protein>
<dbReference type="AlphaFoldDB" id="A0A7J0GMV5"/>
<organism evidence="2 3">
    <name type="scientific">Actinidia rufa</name>
    <dbReference type="NCBI Taxonomy" id="165716"/>
    <lineage>
        <taxon>Eukaryota</taxon>
        <taxon>Viridiplantae</taxon>
        <taxon>Streptophyta</taxon>
        <taxon>Embryophyta</taxon>
        <taxon>Tracheophyta</taxon>
        <taxon>Spermatophyta</taxon>
        <taxon>Magnoliopsida</taxon>
        <taxon>eudicotyledons</taxon>
        <taxon>Gunneridae</taxon>
        <taxon>Pentapetalae</taxon>
        <taxon>asterids</taxon>
        <taxon>Ericales</taxon>
        <taxon>Actinidiaceae</taxon>
        <taxon>Actinidia</taxon>
    </lineage>
</organism>
<evidence type="ECO:0000313" key="3">
    <source>
        <dbReference type="Proteomes" id="UP000585474"/>
    </source>
</evidence>
<keyword evidence="3" id="KW-1185">Reference proteome</keyword>
<feature type="compositionally biased region" description="Polar residues" evidence="1">
    <location>
        <begin position="25"/>
        <end position="38"/>
    </location>
</feature>